<dbReference type="RefSeq" id="WP_133117670.1">
    <property type="nucleotide sequence ID" value="NZ_AP022563.1"/>
</dbReference>
<feature type="domain" description="DUF732" evidence="2">
    <location>
        <begin position="33"/>
        <end position="108"/>
    </location>
</feature>
<evidence type="ECO:0000313" key="3">
    <source>
        <dbReference type="EMBL" id="BBX15147.1"/>
    </source>
</evidence>
<sequence>MRARHAVSSIIVAATASVPVLLGMHTAHATDPDTEFVALLSTLGVNFASEEQAVEMGNNICGIVAEGAANGVDPARVQLDLVQSLQGDGLDAAQAAALMQGAVRAYCPGYQAVVGG</sequence>
<gene>
    <name evidence="3" type="ORF">MDUV_00070</name>
    <name evidence="4" type="ORF">MDUV_54230</name>
</gene>
<dbReference type="Pfam" id="PF05305">
    <property type="entry name" value="DUF732"/>
    <property type="match status" value="1"/>
</dbReference>
<dbReference type="KEGG" id="mdu:MDUV_54230"/>
<dbReference type="KEGG" id="mdu:MDUV_00070"/>
<feature type="chain" id="PRO_5033911075" description="DUF732 domain-containing protein" evidence="1">
    <location>
        <begin position="30"/>
        <end position="116"/>
    </location>
</feature>
<reference evidence="4" key="2">
    <citation type="submission" date="2020-02" db="EMBL/GenBank/DDBJ databases">
        <authorList>
            <person name="Matsumoto Y."/>
            <person name="Motooka D."/>
            <person name="Nakamura S."/>
        </authorList>
    </citation>
    <scope>NUCLEOTIDE SEQUENCE</scope>
    <source>
        <strain evidence="4">JCM 6396</strain>
    </source>
</reference>
<dbReference type="OrthoDB" id="4638708at2"/>
<evidence type="ECO:0000259" key="2">
    <source>
        <dbReference type="Pfam" id="PF05305"/>
    </source>
</evidence>
<evidence type="ECO:0000313" key="5">
    <source>
        <dbReference type="Proteomes" id="UP000467006"/>
    </source>
</evidence>
<keyword evidence="1" id="KW-0732">Signal</keyword>
<dbReference type="Proteomes" id="UP000467006">
    <property type="component" value="Chromosome"/>
</dbReference>
<accession>A0A7I7K915</accession>
<proteinExistence type="predicted"/>
<organism evidence="4 5">
    <name type="scientific">Mycolicibacterium duvalii</name>
    <dbReference type="NCBI Taxonomy" id="39688"/>
    <lineage>
        <taxon>Bacteria</taxon>
        <taxon>Bacillati</taxon>
        <taxon>Actinomycetota</taxon>
        <taxon>Actinomycetes</taxon>
        <taxon>Mycobacteriales</taxon>
        <taxon>Mycobacteriaceae</taxon>
        <taxon>Mycolicibacterium</taxon>
    </lineage>
</organism>
<evidence type="ECO:0000313" key="4">
    <source>
        <dbReference type="EMBL" id="BBX20563.1"/>
    </source>
</evidence>
<feature type="signal peptide" evidence="1">
    <location>
        <begin position="1"/>
        <end position="29"/>
    </location>
</feature>
<dbReference type="EMBL" id="AP022563">
    <property type="protein sequence ID" value="BBX15147.1"/>
    <property type="molecule type" value="Genomic_DNA"/>
</dbReference>
<dbReference type="AlphaFoldDB" id="A0A7I7K915"/>
<keyword evidence="5" id="KW-1185">Reference proteome</keyword>
<reference evidence="4 5" key="1">
    <citation type="journal article" date="2019" name="Emerg. Microbes Infect.">
        <title>Comprehensive subspecies identification of 175 nontuberculous mycobacteria species based on 7547 genomic profiles.</title>
        <authorList>
            <person name="Matsumoto Y."/>
            <person name="Kinjo T."/>
            <person name="Motooka D."/>
            <person name="Nabeya D."/>
            <person name="Jung N."/>
            <person name="Uechi K."/>
            <person name="Horii T."/>
            <person name="Iida T."/>
            <person name="Fujita J."/>
            <person name="Nakamura S."/>
        </authorList>
    </citation>
    <scope>NUCLEOTIDE SEQUENCE [LARGE SCALE GENOMIC DNA]</scope>
    <source>
        <strain evidence="4 5">JCM 6396</strain>
    </source>
</reference>
<dbReference type="InterPro" id="IPR007969">
    <property type="entry name" value="DUF732"/>
</dbReference>
<protein>
    <recommendedName>
        <fullName evidence="2">DUF732 domain-containing protein</fullName>
    </recommendedName>
</protein>
<evidence type="ECO:0000256" key="1">
    <source>
        <dbReference type="SAM" id="SignalP"/>
    </source>
</evidence>
<dbReference type="EMBL" id="AP022563">
    <property type="protein sequence ID" value="BBX20563.1"/>
    <property type="molecule type" value="Genomic_DNA"/>
</dbReference>
<name>A0A7I7K915_9MYCO</name>